<gene>
    <name evidence="2" type="ORF">ECRASSUSDP1_LOCUS23425</name>
</gene>
<dbReference type="EMBL" id="CAMPGE010024096">
    <property type="protein sequence ID" value="CAI2381959.1"/>
    <property type="molecule type" value="Genomic_DNA"/>
</dbReference>
<evidence type="ECO:0000313" key="3">
    <source>
        <dbReference type="Proteomes" id="UP001295684"/>
    </source>
</evidence>
<comment type="caution">
    <text evidence="2">The sequence shown here is derived from an EMBL/GenBank/DDBJ whole genome shotgun (WGS) entry which is preliminary data.</text>
</comment>
<keyword evidence="3" id="KW-1185">Reference proteome</keyword>
<organism evidence="2 3">
    <name type="scientific">Euplotes crassus</name>
    <dbReference type="NCBI Taxonomy" id="5936"/>
    <lineage>
        <taxon>Eukaryota</taxon>
        <taxon>Sar</taxon>
        <taxon>Alveolata</taxon>
        <taxon>Ciliophora</taxon>
        <taxon>Intramacronucleata</taxon>
        <taxon>Spirotrichea</taxon>
        <taxon>Hypotrichia</taxon>
        <taxon>Euplotida</taxon>
        <taxon>Euplotidae</taxon>
        <taxon>Moneuplotes</taxon>
    </lineage>
</organism>
<dbReference type="AlphaFoldDB" id="A0AAD1XZP2"/>
<evidence type="ECO:0000256" key="1">
    <source>
        <dbReference type="SAM" id="MobiDB-lite"/>
    </source>
</evidence>
<feature type="region of interest" description="Disordered" evidence="1">
    <location>
        <begin position="1"/>
        <end position="20"/>
    </location>
</feature>
<accession>A0AAD1XZP2</accession>
<evidence type="ECO:0000313" key="2">
    <source>
        <dbReference type="EMBL" id="CAI2381959.1"/>
    </source>
</evidence>
<dbReference type="Proteomes" id="UP001295684">
    <property type="component" value="Unassembled WGS sequence"/>
</dbReference>
<protein>
    <submittedName>
        <fullName evidence="2">Uncharacterized protein</fullName>
    </submittedName>
</protein>
<reference evidence="2" key="1">
    <citation type="submission" date="2023-07" db="EMBL/GenBank/DDBJ databases">
        <authorList>
            <consortium name="AG Swart"/>
            <person name="Singh M."/>
            <person name="Singh A."/>
            <person name="Seah K."/>
            <person name="Emmerich C."/>
        </authorList>
    </citation>
    <scope>NUCLEOTIDE SEQUENCE</scope>
    <source>
        <strain evidence="2">DP1</strain>
    </source>
</reference>
<name>A0AAD1XZP2_EUPCR</name>
<sequence>MEDKNKESRPTERRRADIKNEKKGKWTKDLSIHLRRKIACYNYQFKH</sequence>
<proteinExistence type="predicted"/>